<name>A0AAJ0HSZ8_9PEZI</name>
<feature type="transmembrane region" description="Helical" evidence="7">
    <location>
        <begin position="186"/>
        <end position="203"/>
    </location>
</feature>
<evidence type="ECO:0000313" key="9">
    <source>
        <dbReference type="EMBL" id="KAK3360700.1"/>
    </source>
</evidence>
<evidence type="ECO:0000259" key="8">
    <source>
        <dbReference type="Pfam" id="PF20684"/>
    </source>
</evidence>
<feature type="domain" description="Rhodopsin" evidence="8">
    <location>
        <begin position="40"/>
        <end position="280"/>
    </location>
</feature>
<keyword evidence="10" id="KW-1185">Reference proteome</keyword>
<evidence type="ECO:0000256" key="6">
    <source>
        <dbReference type="SAM" id="MobiDB-lite"/>
    </source>
</evidence>
<feature type="transmembrane region" description="Helical" evidence="7">
    <location>
        <begin position="52"/>
        <end position="79"/>
    </location>
</feature>
<reference evidence="9" key="1">
    <citation type="journal article" date="2023" name="Mol. Phylogenet. Evol.">
        <title>Genome-scale phylogeny and comparative genomics of the fungal order Sordariales.</title>
        <authorList>
            <person name="Hensen N."/>
            <person name="Bonometti L."/>
            <person name="Westerberg I."/>
            <person name="Brannstrom I.O."/>
            <person name="Guillou S."/>
            <person name="Cros-Aarteil S."/>
            <person name="Calhoun S."/>
            <person name="Haridas S."/>
            <person name="Kuo A."/>
            <person name="Mondo S."/>
            <person name="Pangilinan J."/>
            <person name="Riley R."/>
            <person name="LaButti K."/>
            <person name="Andreopoulos B."/>
            <person name="Lipzen A."/>
            <person name="Chen C."/>
            <person name="Yan M."/>
            <person name="Daum C."/>
            <person name="Ng V."/>
            <person name="Clum A."/>
            <person name="Steindorff A."/>
            <person name="Ohm R.A."/>
            <person name="Martin F."/>
            <person name="Silar P."/>
            <person name="Natvig D.O."/>
            <person name="Lalanne C."/>
            <person name="Gautier V."/>
            <person name="Ament-Velasquez S.L."/>
            <person name="Kruys A."/>
            <person name="Hutchinson M.I."/>
            <person name="Powell A.J."/>
            <person name="Barry K."/>
            <person name="Miller A.N."/>
            <person name="Grigoriev I.V."/>
            <person name="Debuchy R."/>
            <person name="Gladieux P."/>
            <person name="Hiltunen Thoren M."/>
            <person name="Johannesson H."/>
        </authorList>
    </citation>
    <scope>NUCLEOTIDE SEQUENCE</scope>
    <source>
        <strain evidence="9">CBS 955.72</strain>
    </source>
</reference>
<feature type="transmembrane region" description="Helical" evidence="7">
    <location>
        <begin position="20"/>
        <end position="40"/>
    </location>
</feature>
<comment type="subcellular location">
    <subcellularLocation>
        <location evidence="1">Membrane</location>
        <topology evidence="1">Multi-pass membrane protein</topology>
    </subcellularLocation>
</comment>
<feature type="transmembrane region" description="Helical" evidence="7">
    <location>
        <begin position="255"/>
        <end position="278"/>
    </location>
</feature>
<accession>A0AAJ0HSZ8</accession>
<evidence type="ECO:0000256" key="3">
    <source>
        <dbReference type="ARBA" id="ARBA00022989"/>
    </source>
</evidence>
<protein>
    <recommendedName>
        <fullName evidence="8">Rhodopsin domain-containing protein</fullName>
    </recommendedName>
</protein>
<proteinExistence type="inferred from homology"/>
<organism evidence="9 10">
    <name type="scientific">Lasiosphaeria hispida</name>
    <dbReference type="NCBI Taxonomy" id="260671"/>
    <lineage>
        <taxon>Eukaryota</taxon>
        <taxon>Fungi</taxon>
        <taxon>Dikarya</taxon>
        <taxon>Ascomycota</taxon>
        <taxon>Pezizomycotina</taxon>
        <taxon>Sordariomycetes</taxon>
        <taxon>Sordariomycetidae</taxon>
        <taxon>Sordariales</taxon>
        <taxon>Lasiosphaeriaceae</taxon>
        <taxon>Lasiosphaeria</taxon>
    </lineage>
</organism>
<comment type="similarity">
    <text evidence="5">Belongs to the SAT4 family.</text>
</comment>
<gene>
    <name evidence="9" type="ORF">B0T25DRAFT_536204</name>
</gene>
<dbReference type="PANTHER" id="PTHR33048:SF123">
    <property type="entry name" value="INTEGRAL MEMBRANE PROTEIN"/>
    <property type="match status" value="1"/>
</dbReference>
<evidence type="ECO:0000256" key="2">
    <source>
        <dbReference type="ARBA" id="ARBA00022692"/>
    </source>
</evidence>
<reference evidence="9" key="2">
    <citation type="submission" date="2023-06" db="EMBL/GenBank/DDBJ databases">
        <authorList>
            <consortium name="Lawrence Berkeley National Laboratory"/>
            <person name="Haridas S."/>
            <person name="Hensen N."/>
            <person name="Bonometti L."/>
            <person name="Westerberg I."/>
            <person name="Brannstrom I.O."/>
            <person name="Guillou S."/>
            <person name="Cros-Aarteil S."/>
            <person name="Calhoun S."/>
            <person name="Kuo A."/>
            <person name="Mondo S."/>
            <person name="Pangilinan J."/>
            <person name="Riley R."/>
            <person name="Labutti K."/>
            <person name="Andreopoulos B."/>
            <person name="Lipzen A."/>
            <person name="Chen C."/>
            <person name="Yanf M."/>
            <person name="Daum C."/>
            <person name="Ng V."/>
            <person name="Clum A."/>
            <person name="Steindorff A."/>
            <person name="Ohm R."/>
            <person name="Martin F."/>
            <person name="Silar P."/>
            <person name="Natvig D."/>
            <person name="Lalanne C."/>
            <person name="Gautier V."/>
            <person name="Ament-Velasquez S.L."/>
            <person name="Kruys A."/>
            <person name="Hutchinson M.I."/>
            <person name="Powell A.J."/>
            <person name="Barry K."/>
            <person name="Miller A.N."/>
            <person name="Grigoriev I.V."/>
            <person name="Debuchy R."/>
            <person name="Gladieux P."/>
            <person name="Thoren M.H."/>
            <person name="Johannesson H."/>
        </authorList>
    </citation>
    <scope>NUCLEOTIDE SEQUENCE</scope>
    <source>
        <strain evidence="9">CBS 955.72</strain>
    </source>
</reference>
<feature type="transmembrane region" description="Helical" evidence="7">
    <location>
        <begin position="215"/>
        <end position="235"/>
    </location>
</feature>
<dbReference type="InterPro" id="IPR049326">
    <property type="entry name" value="Rhodopsin_dom_fungi"/>
</dbReference>
<evidence type="ECO:0000256" key="5">
    <source>
        <dbReference type="ARBA" id="ARBA00038359"/>
    </source>
</evidence>
<comment type="caution">
    <text evidence="9">The sequence shown here is derived from an EMBL/GenBank/DDBJ whole genome shotgun (WGS) entry which is preliminary data.</text>
</comment>
<dbReference type="InterPro" id="IPR052337">
    <property type="entry name" value="SAT4-like"/>
</dbReference>
<dbReference type="EMBL" id="JAUIQD010000002">
    <property type="protein sequence ID" value="KAK3360700.1"/>
    <property type="molecule type" value="Genomic_DNA"/>
</dbReference>
<dbReference type="GO" id="GO:0016020">
    <property type="term" value="C:membrane"/>
    <property type="evidence" value="ECO:0007669"/>
    <property type="project" value="UniProtKB-SubCell"/>
</dbReference>
<dbReference type="Pfam" id="PF20684">
    <property type="entry name" value="Fung_rhodopsin"/>
    <property type="match status" value="1"/>
</dbReference>
<keyword evidence="3 7" id="KW-1133">Transmembrane helix</keyword>
<dbReference type="AlphaFoldDB" id="A0AAJ0HSZ8"/>
<dbReference type="PANTHER" id="PTHR33048">
    <property type="entry name" value="PTH11-LIKE INTEGRAL MEMBRANE PROTEIN (AFU_ORTHOLOGUE AFUA_5G11245)"/>
    <property type="match status" value="1"/>
</dbReference>
<feature type="region of interest" description="Disordered" evidence="6">
    <location>
        <begin position="318"/>
        <end position="359"/>
    </location>
</feature>
<evidence type="ECO:0000256" key="4">
    <source>
        <dbReference type="ARBA" id="ARBA00023136"/>
    </source>
</evidence>
<evidence type="ECO:0000313" key="10">
    <source>
        <dbReference type="Proteomes" id="UP001275084"/>
    </source>
</evidence>
<keyword evidence="4 7" id="KW-0472">Membrane</keyword>
<evidence type="ECO:0000256" key="7">
    <source>
        <dbReference type="SAM" id="Phobius"/>
    </source>
</evidence>
<dbReference type="Proteomes" id="UP001275084">
    <property type="component" value="Unassembled WGS sequence"/>
</dbReference>
<evidence type="ECO:0000256" key="1">
    <source>
        <dbReference type="ARBA" id="ARBA00004141"/>
    </source>
</evidence>
<feature type="transmembrane region" description="Helical" evidence="7">
    <location>
        <begin position="134"/>
        <end position="155"/>
    </location>
</feature>
<sequence length="359" mass="39661">MPATNSTLILNPGRQNESRAYQLTTAAIVCPSFAAALITLRIYTRLVLIRKYFWEDFTIVVALACTIVLSVSMYLGAVYGTGRHTETISPSELVEGIKVGIAVTQFYSLTHFFLKLSILLQYVRIGVMPSDRRLCYVLIAVLCTGYLVFIVMRMARCVPFQAQWNPDIPGAKCFFSSTWFSFPSQAWNMAMDLVILLLPLFILRHLKNAPLLHRALIGVVLAFGGSACIISILRLRTLYPSAVSLDPSWDRIPSAIYGLIEVNVGISCASVVTLRPLFHRLRQLLSKRKSETSRQTAREHKCPVRFDVSADRVLMTGDTTQVGGEGQDDVELGGVARDHGRVSVGKSEAAGMDVGDTKP</sequence>
<keyword evidence="2 7" id="KW-0812">Transmembrane</keyword>